<dbReference type="InterPro" id="IPR011989">
    <property type="entry name" value="ARM-like"/>
</dbReference>
<dbReference type="GO" id="GO:0051301">
    <property type="term" value="P:cell division"/>
    <property type="evidence" value="ECO:0007669"/>
    <property type="project" value="UniProtKB-KW"/>
</dbReference>
<feature type="compositionally biased region" description="Polar residues" evidence="6">
    <location>
        <begin position="1229"/>
        <end position="1246"/>
    </location>
</feature>
<evidence type="ECO:0000313" key="8">
    <source>
        <dbReference type="EnsemblMetazoa" id="OVOC11099.1"/>
    </source>
</evidence>
<evidence type="ECO:0000259" key="7">
    <source>
        <dbReference type="Pfam" id="PF21282"/>
    </source>
</evidence>
<dbReference type="AlphaFoldDB" id="A0A8R1XP27"/>
<feature type="domain" description="Anaphase-promoting complex subunit 1 beta-sandwich" evidence="7">
    <location>
        <begin position="1535"/>
        <end position="1614"/>
    </location>
</feature>
<keyword evidence="3" id="KW-0677">Repeat</keyword>
<reference evidence="9" key="1">
    <citation type="submission" date="2013-10" db="EMBL/GenBank/DDBJ databases">
        <title>Genome sequencing of Onchocerca volvulus.</title>
        <authorList>
            <person name="Cotton J."/>
            <person name="Tsai J."/>
            <person name="Stanley E."/>
            <person name="Tracey A."/>
            <person name="Holroyd N."/>
            <person name="Lustigman S."/>
            <person name="Berriman M."/>
        </authorList>
    </citation>
    <scope>NUCLEOTIDE SEQUENCE</scope>
</reference>
<dbReference type="GO" id="GO:0005680">
    <property type="term" value="C:anaphase-promoting complex"/>
    <property type="evidence" value="ECO:0007669"/>
    <property type="project" value="InterPro"/>
</dbReference>
<dbReference type="EMBL" id="CMVM020000346">
    <property type="status" value="NOT_ANNOTATED_CDS"/>
    <property type="molecule type" value="Genomic_DNA"/>
</dbReference>
<dbReference type="Proteomes" id="UP000024404">
    <property type="component" value="Unassembled WGS sequence"/>
</dbReference>
<keyword evidence="9" id="KW-1185">Reference proteome</keyword>
<feature type="compositionally biased region" description="Polar residues" evidence="6">
    <location>
        <begin position="240"/>
        <end position="252"/>
    </location>
</feature>
<dbReference type="PANTHER" id="PTHR12827:SF3">
    <property type="entry name" value="ANAPHASE-PROMOTING COMPLEX SUBUNIT 1"/>
    <property type="match status" value="1"/>
</dbReference>
<evidence type="ECO:0000256" key="1">
    <source>
        <dbReference type="ARBA" id="ARBA00010547"/>
    </source>
</evidence>
<dbReference type="InterPro" id="IPR048971">
    <property type="entry name" value="Apc1_3rd"/>
</dbReference>
<comment type="similarity">
    <text evidence="1">Belongs to the APC1 family.</text>
</comment>
<dbReference type="OMA" id="CFYVAEQ"/>
<dbReference type="GO" id="GO:0060090">
    <property type="term" value="F:molecular adaptor activity"/>
    <property type="evidence" value="ECO:0007669"/>
    <property type="project" value="TreeGrafter"/>
</dbReference>
<feature type="region of interest" description="Disordered" evidence="6">
    <location>
        <begin position="240"/>
        <end position="265"/>
    </location>
</feature>
<dbReference type="EnsemblMetazoa" id="OVOC11099.1">
    <property type="protein sequence ID" value="OVOC11099.1"/>
    <property type="gene ID" value="WBGene00247908"/>
</dbReference>
<dbReference type="Gene3D" id="1.25.10.10">
    <property type="entry name" value="Leucine-rich Repeat Variant"/>
    <property type="match status" value="1"/>
</dbReference>
<evidence type="ECO:0000256" key="5">
    <source>
        <dbReference type="ARBA" id="ARBA00023306"/>
    </source>
</evidence>
<dbReference type="GO" id="GO:0031145">
    <property type="term" value="P:anaphase-promoting complex-dependent catabolic process"/>
    <property type="evidence" value="ECO:0007669"/>
    <property type="project" value="TreeGrafter"/>
</dbReference>
<evidence type="ECO:0000256" key="4">
    <source>
        <dbReference type="ARBA" id="ARBA00022776"/>
    </source>
</evidence>
<proteinExistence type="inferred from homology"/>
<evidence type="ECO:0000256" key="6">
    <source>
        <dbReference type="SAM" id="MobiDB-lite"/>
    </source>
</evidence>
<dbReference type="PANTHER" id="PTHR12827">
    <property type="entry name" value="MEIOTIC CHECKPOINT REGULATOR TSG24 FAMILY MEMBER"/>
    <property type="match status" value="1"/>
</dbReference>
<feature type="region of interest" description="Disordered" evidence="6">
    <location>
        <begin position="1229"/>
        <end position="1248"/>
    </location>
</feature>
<dbReference type="Pfam" id="PF21282">
    <property type="entry name" value="APC1_3rd"/>
    <property type="match status" value="1"/>
</dbReference>
<accession>A0A8R1XP27</accession>
<keyword evidence="4" id="KW-0498">Mitosis</keyword>
<sequence>MRDCGGGSEQIVDYRDMIIADLVKPIASESEEHKIRYRSLPKCGGEKLVILDDSVTVQEFPSGIVRRRITADFTLLDAFWCEFPSTSTDNDPLHGVCLIGHKNLIFASDTDWISYTVTLPFTVKRVFQSSLGLILQRTAPLTSLISNFPHLFSLSHPYCEILPVISKNKDADNSSHYVWDSTEVALLEALNDCQLLLTYSTTARVHSLYWIRKATKTEWKCAASKAESIVSCNTTLTPVGRTSQLSTPQMGSQPRHRLGKNDSFADEAWTTPQTRSVRTRSMTAAAALIQSLPFPTTSPAQRSSANRSIADSPILRLRGGSTHTTPRLSSFCDDSIISLIETRGSELDLLAPEICMECIWTERRQTDPEASSPASIAFLTQDFIGQTYVCFYVAEQNLLKCIRGKIHDEGRITTSSFTTIPCKGAADVKGRKMMAVIDLDGAVILYSGVTRIGTLYGNFEFINFKDSSANNQDVEEYRSGLSICAPVVKVHTAFVGCLILETQRHELVMCKLPSLASSSFVAECLSQICSNLPLDKAMKLSLSWCTSNTSRLLDQYYGNRVAAEISMFIQFVFVQCGLHIQDFFVFREINLFRSRCEEGAHGKKKCTEHFKHTGAWQKMRHLYNEAWWSFDNAENVAPKCYSVSVNDESNLYYYSLAIFSGLHGIYESAKLDRRATSLLFILSSSLHAFAQIFDLKSYGDYYRKDFPLLLNQSFKFLEGKDTLNFVQMLFRINEHVRTIFIDKQKTLQTLLMSSRFSPERIPSWHDNLLRFLDSKSHLTSITSSYFVAPIVITIAIGLKRLENIADIQKVLGKSYEKKLRLTKADAEQFASILNENSPAIKKCEKLAHLFKFTKSSLLDLPPAVAIILCELLYEQSTKTLHFLTPAVRQKDRSHMPSEEEIFLITRRRWKHDLRCINVIQMLDSRRPIFIPSNNEGLSESSQREMAERLLKAFSMRNITHAFGRSALDFRFFSPPVSRPRSIPPLNLQGRLHPTNTPIELPQSELIKPMIKWGAFYNAVAAGLCIGDSNSLHLDSEWLAMSINNLQGPEAAGLMYAFGLNGHITNMNLFMIHELLSSGDPVMSIAILLGCGASRRATADVQMYKMMVTHLPFMMGPTLLELHIDTMIQTAALVALGLLFAQTSHMGILSQLINEIGRPACPDYEPPTDRYSYSLAAGFAIGLIALGRGEDLLSSVPFVEQYPAIASRLIILMEGGLRSLCVFPSNASSEGASSGHTTTASNFSQSNHVRESENVNPHLTASPAIIALGLMYLRTENKWAAENLKIPETISAIEEIRPDLILLRTLCRHLVLWNEITASTRWVEESVPLIILNYKQRLFGEQSKTDNDDDEEDLRMLQAAIDKQTIAQTYLNVVAGACFAMAIRFASTWNSEVFNIIWHYISMILLVDVQRICSKLSRAAGVTACLNVLGTLVNSLGILMAGSGNLQVLRLCRLLRARVTLPEAYRDSTSHSLYVAANTTMGMLMLGRGRYALKTDDLSVAALVISFFPVSPHALSDNRAYLQPLRLLWVIAAEERLLSSIDADSEELVELEVEITFKGSKIIYPDVLNLRTPCIIPELSLLSKIQVGGQEYEKQIFDLRYESDKEKLEEILKKQHGRMLVNYLGQKEQKIVVATIKQMCSTEDDPMLIPICEEHLLKATQNDQNFRQKFNFSLPETNDDIESIEKPNVSAFGSWIRNFQLDNGSIAAYDYAFSFVKDMLQKSPPRFARIQHDLLDAFLERNLFDQNDEWPIRLNVIPSELVISLM</sequence>
<reference evidence="8" key="2">
    <citation type="submission" date="2022-06" db="UniProtKB">
        <authorList>
            <consortium name="EnsemblMetazoa"/>
        </authorList>
    </citation>
    <scope>IDENTIFICATION</scope>
</reference>
<evidence type="ECO:0000256" key="3">
    <source>
        <dbReference type="ARBA" id="ARBA00022737"/>
    </source>
</evidence>
<name>A0A8R1XP27_ONCVO</name>
<organism evidence="8 9">
    <name type="scientific">Onchocerca volvulus</name>
    <dbReference type="NCBI Taxonomy" id="6282"/>
    <lineage>
        <taxon>Eukaryota</taxon>
        <taxon>Metazoa</taxon>
        <taxon>Ecdysozoa</taxon>
        <taxon>Nematoda</taxon>
        <taxon>Chromadorea</taxon>
        <taxon>Rhabditida</taxon>
        <taxon>Spirurina</taxon>
        <taxon>Spiruromorpha</taxon>
        <taxon>Filarioidea</taxon>
        <taxon>Onchocercidae</taxon>
        <taxon>Onchocerca</taxon>
    </lineage>
</organism>
<keyword evidence="5" id="KW-0131">Cell cycle</keyword>
<keyword evidence="2" id="KW-0132">Cell division</keyword>
<dbReference type="GO" id="GO:0007091">
    <property type="term" value="P:metaphase/anaphase transition of mitotic cell cycle"/>
    <property type="evidence" value="ECO:0007669"/>
    <property type="project" value="TreeGrafter"/>
</dbReference>
<dbReference type="GO" id="GO:0070979">
    <property type="term" value="P:protein K11-linked ubiquitination"/>
    <property type="evidence" value="ECO:0007669"/>
    <property type="project" value="TreeGrafter"/>
</dbReference>
<evidence type="ECO:0000256" key="2">
    <source>
        <dbReference type="ARBA" id="ARBA00022618"/>
    </source>
</evidence>
<protein>
    <submittedName>
        <fullName evidence="8">Anaphase-promoting complex subunit 1</fullName>
    </submittedName>
</protein>
<dbReference type="InterPro" id="IPR024990">
    <property type="entry name" value="Apc1"/>
</dbReference>
<evidence type="ECO:0000313" key="9">
    <source>
        <dbReference type="Proteomes" id="UP000024404"/>
    </source>
</evidence>